<feature type="transmembrane region" description="Helical" evidence="12">
    <location>
        <begin position="330"/>
        <end position="353"/>
    </location>
</feature>
<dbReference type="Proteomes" id="UP000694866">
    <property type="component" value="Unplaced"/>
</dbReference>
<dbReference type="Pfam" id="PF05631">
    <property type="entry name" value="MFS_5"/>
    <property type="match status" value="1"/>
</dbReference>
<feature type="transmembrane region" description="Helical" evidence="12">
    <location>
        <begin position="34"/>
        <end position="55"/>
    </location>
</feature>
<feature type="transmembrane region" description="Helical" evidence="12">
    <location>
        <begin position="95"/>
        <end position="116"/>
    </location>
</feature>
<reference evidence="14 15" key="1">
    <citation type="submission" date="2025-04" db="UniProtKB">
        <authorList>
            <consortium name="RefSeq"/>
        </authorList>
    </citation>
    <scope>IDENTIFICATION</scope>
    <source>
        <strain evidence="14 15">USDA-PBARC FA_bdor</strain>
        <tissue evidence="14 15">Whole organism</tissue>
    </source>
</reference>
<keyword evidence="9 12" id="KW-0472">Membrane</keyword>
<evidence type="ECO:0000256" key="8">
    <source>
        <dbReference type="ARBA" id="ARBA00023065"/>
    </source>
</evidence>
<name>A0A9R1T7Y3_9HYME</name>
<keyword evidence="8" id="KW-0406">Ion transport</keyword>
<dbReference type="RefSeq" id="XP_011304304.1">
    <property type="nucleotide sequence ID" value="XM_011306002.1"/>
</dbReference>
<feature type="transmembrane region" description="Helical" evidence="12">
    <location>
        <begin position="303"/>
        <end position="324"/>
    </location>
</feature>
<dbReference type="KEGG" id="fas:105267272"/>
<dbReference type="InterPro" id="IPR036259">
    <property type="entry name" value="MFS_trans_sf"/>
</dbReference>
<feature type="transmembrane region" description="Helical" evidence="12">
    <location>
        <begin position="162"/>
        <end position="179"/>
    </location>
</feature>
<dbReference type="OrthoDB" id="263957at2759"/>
<dbReference type="GO" id="GO:0006811">
    <property type="term" value="P:monoatomic ion transport"/>
    <property type="evidence" value="ECO:0007669"/>
    <property type="project" value="UniProtKB-KW"/>
</dbReference>
<dbReference type="SUPFAM" id="SSF103473">
    <property type="entry name" value="MFS general substrate transporter"/>
    <property type="match status" value="1"/>
</dbReference>
<keyword evidence="13" id="KW-1185">Reference proteome</keyword>
<evidence type="ECO:0000256" key="12">
    <source>
        <dbReference type="SAM" id="Phobius"/>
    </source>
</evidence>
<evidence type="ECO:0000256" key="3">
    <source>
        <dbReference type="ARBA" id="ARBA00021242"/>
    </source>
</evidence>
<evidence type="ECO:0000313" key="14">
    <source>
        <dbReference type="RefSeq" id="XP_011304304.1"/>
    </source>
</evidence>
<feature type="transmembrane region" description="Helical" evidence="12">
    <location>
        <begin position="271"/>
        <end position="291"/>
    </location>
</feature>
<gene>
    <name evidence="14 15" type="primary">LOC105267272</name>
</gene>
<keyword evidence="4" id="KW-0813">Transport</keyword>
<evidence type="ECO:0000256" key="2">
    <source>
        <dbReference type="ARBA" id="ARBA00004651"/>
    </source>
</evidence>
<comment type="subcellular location">
    <subcellularLocation>
        <location evidence="2">Cell membrane</location>
        <topology evidence="2">Multi-pass membrane protein</topology>
    </subcellularLocation>
</comment>
<feature type="transmembrane region" description="Helical" evidence="12">
    <location>
        <begin position="238"/>
        <end position="259"/>
    </location>
</feature>
<protein>
    <recommendedName>
        <fullName evidence="3">Molybdate-anion transporter</fullName>
    </recommendedName>
    <alternativeName>
        <fullName evidence="10">Major facilitator superfamily domain-containing protein 5</fullName>
    </alternativeName>
    <alternativeName>
        <fullName evidence="11">Molybdate transporter 2 homolog</fullName>
    </alternativeName>
</protein>
<feature type="transmembrane region" description="Helical" evidence="12">
    <location>
        <begin position="67"/>
        <end position="86"/>
    </location>
</feature>
<dbReference type="GO" id="GO:0015098">
    <property type="term" value="F:molybdate ion transmembrane transporter activity"/>
    <property type="evidence" value="ECO:0007669"/>
    <property type="project" value="InterPro"/>
</dbReference>
<comment type="function">
    <text evidence="1">Mediates high-affinity intracellular uptake of the rare oligo-element molybdenum.</text>
</comment>
<feature type="transmembrane region" description="Helical" evidence="12">
    <location>
        <begin position="122"/>
        <end position="141"/>
    </location>
</feature>
<keyword evidence="6 12" id="KW-0812">Transmembrane</keyword>
<dbReference type="RefSeq" id="XP_011304305.1">
    <property type="nucleotide sequence ID" value="XM_011306003.1"/>
</dbReference>
<organism evidence="13 15">
    <name type="scientific">Fopius arisanus</name>
    <dbReference type="NCBI Taxonomy" id="64838"/>
    <lineage>
        <taxon>Eukaryota</taxon>
        <taxon>Metazoa</taxon>
        <taxon>Ecdysozoa</taxon>
        <taxon>Arthropoda</taxon>
        <taxon>Hexapoda</taxon>
        <taxon>Insecta</taxon>
        <taxon>Pterygota</taxon>
        <taxon>Neoptera</taxon>
        <taxon>Endopterygota</taxon>
        <taxon>Hymenoptera</taxon>
        <taxon>Apocrita</taxon>
        <taxon>Ichneumonoidea</taxon>
        <taxon>Braconidae</taxon>
        <taxon>Opiinae</taxon>
        <taxon>Fopius</taxon>
    </lineage>
</organism>
<accession>A0A9R1T7Y3</accession>
<evidence type="ECO:0000313" key="13">
    <source>
        <dbReference type="Proteomes" id="UP000694866"/>
    </source>
</evidence>
<dbReference type="AlphaFoldDB" id="A0A9R1T7Y3"/>
<feature type="transmembrane region" description="Helical" evidence="12">
    <location>
        <begin position="191"/>
        <end position="209"/>
    </location>
</feature>
<evidence type="ECO:0000313" key="15">
    <source>
        <dbReference type="RefSeq" id="XP_011304305.1"/>
    </source>
</evidence>
<evidence type="ECO:0000256" key="9">
    <source>
        <dbReference type="ARBA" id="ARBA00023136"/>
    </source>
</evidence>
<dbReference type="PANTHER" id="PTHR23516:SF1">
    <property type="entry name" value="MOLYBDATE-ANION TRANSPORTER"/>
    <property type="match status" value="1"/>
</dbReference>
<proteinExistence type="predicted"/>
<sequence length="436" mass="49047">MKENYKILAPCPPPKMISPQTQDQIYLRLRRNYLTIYLLAALVDWLQGPYLYTIYSSSYTKREICSFYITGFTSSGFFGVFVGHLADSFGRKKICLLYFLSTILTCSCTISKDWWILVLGRIFGGVSTSILCSTFESWYVGQHLSRYHLEKDLIITTFAKSTFLNGLTAIFSGFIASLVVDTLEYGPATPFILSIPISLISACLCIILWTENLKIPPESTSQDFFKALKIILSRDNRALIYLGLVQIIFETVMYVFVFLWTPVLAPINPSFGFVFGLFMVSIGIGSFLHSFLGEYFRVPVENLLCWSVLLGLASILTCTLGVHLQEKEGGLFFGSYLCLGGFLLFEIAVGVYFPAIGYLRGIVAPEGFRASIVNWLRLPCNFLVVIVLFYIRIGDTDNQLLFAISALGLSFTAFYSFKFVRLHSDKIDSQFSSLAK</sequence>
<keyword evidence="7 12" id="KW-1133">Transmembrane helix</keyword>
<evidence type="ECO:0000256" key="6">
    <source>
        <dbReference type="ARBA" id="ARBA00022692"/>
    </source>
</evidence>
<evidence type="ECO:0000256" key="5">
    <source>
        <dbReference type="ARBA" id="ARBA00022475"/>
    </source>
</evidence>
<accession>A0A9R1U173</accession>
<dbReference type="Gene3D" id="1.20.1250.20">
    <property type="entry name" value="MFS general substrate transporter like domains"/>
    <property type="match status" value="1"/>
</dbReference>
<feature type="transmembrane region" description="Helical" evidence="12">
    <location>
        <begin position="374"/>
        <end position="393"/>
    </location>
</feature>
<evidence type="ECO:0000256" key="4">
    <source>
        <dbReference type="ARBA" id="ARBA00022448"/>
    </source>
</evidence>
<dbReference type="GO" id="GO:0005886">
    <property type="term" value="C:plasma membrane"/>
    <property type="evidence" value="ECO:0007669"/>
    <property type="project" value="UniProtKB-SubCell"/>
</dbReference>
<keyword evidence="5" id="KW-1003">Cell membrane</keyword>
<evidence type="ECO:0000256" key="11">
    <source>
        <dbReference type="ARBA" id="ARBA00032555"/>
    </source>
</evidence>
<evidence type="ECO:0000256" key="7">
    <source>
        <dbReference type="ARBA" id="ARBA00022989"/>
    </source>
</evidence>
<feature type="transmembrane region" description="Helical" evidence="12">
    <location>
        <begin position="399"/>
        <end position="417"/>
    </location>
</feature>
<dbReference type="InterPro" id="IPR008509">
    <property type="entry name" value="MOT2/MFSD5"/>
</dbReference>
<dbReference type="PANTHER" id="PTHR23516">
    <property type="entry name" value="SAM (S-ADENOSYL METHIONINE) TRANSPORTER"/>
    <property type="match status" value="1"/>
</dbReference>
<evidence type="ECO:0000256" key="10">
    <source>
        <dbReference type="ARBA" id="ARBA00030646"/>
    </source>
</evidence>
<dbReference type="GeneID" id="105267272"/>
<evidence type="ECO:0000256" key="1">
    <source>
        <dbReference type="ARBA" id="ARBA00003019"/>
    </source>
</evidence>